<dbReference type="EMBL" id="JACTNZ010000003">
    <property type="protein sequence ID" value="KAG5555762.1"/>
    <property type="molecule type" value="Genomic_DNA"/>
</dbReference>
<name>A0AAV6KU36_9ERIC</name>
<dbReference type="PANTHER" id="PTHR48409">
    <property type="entry name" value="GLYCOSYLTRANSFERASE FAMILY PROTEIN 64 C3"/>
    <property type="match status" value="1"/>
</dbReference>
<comment type="similarity">
    <text evidence="1">Belongs to the glycosyltransferase 64 family.</text>
</comment>
<dbReference type="InterPro" id="IPR058980">
    <property type="entry name" value="Glyco_transf_N"/>
</dbReference>
<reference evidence="7" key="1">
    <citation type="submission" date="2020-08" db="EMBL/GenBank/DDBJ databases">
        <title>Plant Genome Project.</title>
        <authorList>
            <person name="Zhang R.-G."/>
        </authorList>
    </citation>
    <scope>NUCLEOTIDE SEQUENCE</scope>
    <source>
        <strain evidence="7">WSP0</strain>
        <tissue evidence="7">Leaf</tissue>
    </source>
</reference>
<dbReference type="SUPFAM" id="SSF53756">
    <property type="entry name" value="UDP-Glycosyltransferase/glycogen phosphorylase"/>
    <property type="match status" value="1"/>
</dbReference>
<dbReference type="GO" id="GO:0016020">
    <property type="term" value="C:membrane"/>
    <property type="evidence" value="ECO:0007669"/>
    <property type="project" value="InterPro"/>
</dbReference>
<gene>
    <name evidence="7" type="ORF">RHGRI_006416</name>
</gene>
<dbReference type="SUPFAM" id="SSF53448">
    <property type="entry name" value="Nucleotide-diphospho-sugar transferases"/>
    <property type="match status" value="1"/>
</dbReference>
<dbReference type="GO" id="GO:0016757">
    <property type="term" value="F:glycosyltransferase activity"/>
    <property type="evidence" value="ECO:0007669"/>
    <property type="project" value="InterPro"/>
</dbReference>
<sequence>MSHQQNHGQGGLKQAQVAVVMVPLPAQGHLNQLLHLSRLISAYNIPVHYVASATHNRQSKLRVHGWNPLSASNIHFHEFPTPHFHSPPPNPNASVKFPSHLQPSFDASSHLRDPFAKLLHSLLPKSQRIVVIHDSLMSSVVQDLVLIPHVESYSFHSVSAFAMFFYFWEALGRPFPVEPELLKDLPSLEGVQLKSYRNKGTSEDGLPIFNTRRNPPHPAGKMPGPLPVLFLLATILFATHLVNSLRPHLLSSPPNPCATLPSPLPAVRSDQLTVLINGYSPSRIPLLLSLAASYSSSPSVASVVILWSNPHTPTQTLTLLLRNLSLSSPSKTPICILRQPSPSLNLRFLPLPPSLLRTRAVLVADDDVSVDPKSLEFAFKVWKQNQNRLVGLFARSHDIDLESRSWIYTIHPDKYSIMLTKFVILKSEFLYRYSCGGRREMEEARGVVDRMRNCEDILMNFVAAEEGGGGPVLVGAEKVRDWGDARNEGAVVGGGEEGEGVREVGLSSRRRDHRKRRGECIREFHRILGRMPLRYSYGKVVNSVGEQGLCEKGGKLVFCDQQVAE</sequence>
<dbReference type="AlphaFoldDB" id="A0AAV6KU36"/>
<dbReference type="FunFam" id="3.40.50.2000:FF:000238">
    <property type="entry name" value="Glycosyltransferase"/>
    <property type="match status" value="1"/>
</dbReference>
<proteinExistence type="inferred from homology"/>
<dbReference type="Gene3D" id="3.40.50.2000">
    <property type="entry name" value="Glycogen Phosphorylase B"/>
    <property type="match status" value="1"/>
</dbReference>
<dbReference type="InterPro" id="IPR029044">
    <property type="entry name" value="Nucleotide-diphossugar_trans"/>
</dbReference>
<dbReference type="FunFam" id="3.90.550.10:FF:000221">
    <property type="entry name" value="Glycosyltransferase family protein 47"/>
    <property type="match status" value="1"/>
</dbReference>
<evidence type="ECO:0000313" key="7">
    <source>
        <dbReference type="EMBL" id="KAG5555762.1"/>
    </source>
</evidence>
<keyword evidence="3" id="KW-0808">Transferase</keyword>
<organism evidence="7 8">
    <name type="scientific">Rhododendron griersonianum</name>
    <dbReference type="NCBI Taxonomy" id="479676"/>
    <lineage>
        <taxon>Eukaryota</taxon>
        <taxon>Viridiplantae</taxon>
        <taxon>Streptophyta</taxon>
        <taxon>Embryophyta</taxon>
        <taxon>Tracheophyta</taxon>
        <taxon>Spermatophyta</taxon>
        <taxon>Magnoliopsida</taxon>
        <taxon>eudicotyledons</taxon>
        <taxon>Gunneridae</taxon>
        <taxon>Pentapetalae</taxon>
        <taxon>asterids</taxon>
        <taxon>Ericales</taxon>
        <taxon>Ericaceae</taxon>
        <taxon>Ericoideae</taxon>
        <taxon>Rhodoreae</taxon>
        <taxon>Rhododendron</taxon>
    </lineage>
</organism>
<evidence type="ECO:0000256" key="2">
    <source>
        <dbReference type="ARBA" id="ARBA00009995"/>
    </source>
</evidence>
<evidence type="ECO:0000259" key="5">
    <source>
        <dbReference type="Pfam" id="PF09258"/>
    </source>
</evidence>
<keyword evidence="8" id="KW-1185">Reference proteome</keyword>
<evidence type="ECO:0000313" key="8">
    <source>
        <dbReference type="Proteomes" id="UP000823749"/>
    </source>
</evidence>
<evidence type="ECO:0000256" key="3">
    <source>
        <dbReference type="ARBA" id="ARBA00022679"/>
    </source>
</evidence>
<feature type="domain" description="Glycosyl transferase 64" evidence="5">
    <location>
        <begin position="272"/>
        <end position="543"/>
    </location>
</feature>
<comment type="caution">
    <text evidence="7">The sequence shown here is derived from an EMBL/GenBank/DDBJ whole genome shotgun (WGS) entry which is preliminary data.</text>
</comment>
<protein>
    <submittedName>
        <fullName evidence="7">Uncharacterized protein</fullName>
    </submittedName>
</protein>
<evidence type="ECO:0000259" key="6">
    <source>
        <dbReference type="Pfam" id="PF26168"/>
    </source>
</evidence>
<feature type="domain" description="Glycosyltransferase N-terminal" evidence="6">
    <location>
        <begin position="16"/>
        <end position="165"/>
    </location>
</feature>
<evidence type="ECO:0000256" key="1">
    <source>
        <dbReference type="ARBA" id="ARBA00008700"/>
    </source>
</evidence>
<dbReference type="PANTHER" id="PTHR48409:SF1">
    <property type="entry name" value="GLYCOSYLTRANSFERASE FAMILY PROTEIN 64 C3"/>
    <property type="match status" value="1"/>
</dbReference>
<dbReference type="Gene3D" id="3.90.550.10">
    <property type="entry name" value="Spore Coat Polysaccharide Biosynthesis Protein SpsA, Chain A"/>
    <property type="match status" value="1"/>
</dbReference>
<comment type="similarity">
    <text evidence="2">Belongs to the UDP-glycosyltransferase family.</text>
</comment>
<dbReference type="Pfam" id="PF09258">
    <property type="entry name" value="Glyco_transf_64"/>
    <property type="match status" value="1"/>
</dbReference>
<evidence type="ECO:0000256" key="4">
    <source>
        <dbReference type="ARBA" id="ARBA00023157"/>
    </source>
</evidence>
<dbReference type="InterPro" id="IPR015338">
    <property type="entry name" value="GT64_dom"/>
</dbReference>
<dbReference type="Proteomes" id="UP000823749">
    <property type="component" value="Chromosome 3"/>
</dbReference>
<dbReference type="InterPro" id="IPR053318">
    <property type="entry name" value="GT64"/>
</dbReference>
<accession>A0AAV6KU36</accession>
<keyword evidence="4" id="KW-1015">Disulfide bond</keyword>
<dbReference type="Pfam" id="PF26168">
    <property type="entry name" value="Glyco_transf_N"/>
    <property type="match status" value="1"/>
</dbReference>